<keyword evidence="5 13" id="KW-0812">Transmembrane</keyword>
<evidence type="ECO:0000256" key="10">
    <source>
        <dbReference type="ARBA" id="ARBA00023180"/>
    </source>
</evidence>
<evidence type="ECO:0000256" key="6">
    <source>
        <dbReference type="ARBA" id="ARBA00022989"/>
    </source>
</evidence>
<comment type="subcellular location">
    <subcellularLocation>
        <location evidence="1">Membrane</location>
        <topology evidence="1">Multi-pass membrane protein</topology>
    </subcellularLocation>
</comment>
<dbReference type="Proteomes" id="UP001303046">
    <property type="component" value="Unassembled WGS sequence"/>
</dbReference>
<keyword evidence="8 13" id="KW-0406">Ion transport</keyword>
<gene>
    <name evidence="16" type="primary">Necator_chrIV.g15731</name>
    <name evidence="16" type="ORF">RB195_002436</name>
</gene>
<evidence type="ECO:0000256" key="7">
    <source>
        <dbReference type="ARBA" id="ARBA00023053"/>
    </source>
</evidence>
<dbReference type="PANTHER" id="PTHR11690:SF242">
    <property type="entry name" value="DEGENERIN UNC-8"/>
    <property type="match status" value="1"/>
</dbReference>
<dbReference type="PRINTS" id="PR01078">
    <property type="entry name" value="AMINACHANNEL"/>
</dbReference>
<keyword evidence="9 15" id="KW-0472">Membrane</keyword>
<keyword evidence="11 13" id="KW-0739">Sodium transport</keyword>
<evidence type="ECO:0000256" key="5">
    <source>
        <dbReference type="ARBA" id="ARBA00022692"/>
    </source>
</evidence>
<evidence type="ECO:0000256" key="3">
    <source>
        <dbReference type="ARBA" id="ARBA00022448"/>
    </source>
</evidence>
<keyword evidence="4 13" id="KW-0894">Sodium channel</keyword>
<dbReference type="EMBL" id="JAVFWL010000004">
    <property type="protein sequence ID" value="KAK6750458.1"/>
    <property type="molecule type" value="Genomic_DNA"/>
</dbReference>
<dbReference type="Gene3D" id="1.10.287.770">
    <property type="entry name" value="YojJ-like"/>
    <property type="match status" value="1"/>
</dbReference>
<dbReference type="Pfam" id="PF00858">
    <property type="entry name" value="ASC"/>
    <property type="match status" value="1"/>
</dbReference>
<dbReference type="PANTHER" id="PTHR11690">
    <property type="entry name" value="AMILORIDE-SENSITIVE SODIUM CHANNEL-RELATED"/>
    <property type="match status" value="1"/>
</dbReference>
<evidence type="ECO:0000256" key="15">
    <source>
        <dbReference type="SAM" id="Phobius"/>
    </source>
</evidence>
<feature type="transmembrane region" description="Helical" evidence="15">
    <location>
        <begin position="672"/>
        <end position="698"/>
    </location>
</feature>
<reference evidence="16 17" key="1">
    <citation type="submission" date="2023-08" db="EMBL/GenBank/DDBJ databases">
        <title>A Necator americanus chromosomal reference genome.</title>
        <authorList>
            <person name="Ilik V."/>
            <person name="Petrzelkova K.J."/>
            <person name="Pardy F."/>
            <person name="Fuh T."/>
            <person name="Niatou-Singa F.S."/>
            <person name="Gouil Q."/>
            <person name="Baker L."/>
            <person name="Ritchie M.E."/>
            <person name="Jex A.R."/>
            <person name="Gazzola D."/>
            <person name="Li H."/>
            <person name="Toshio Fujiwara R."/>
            <person name="Zhan B."/>
            <person name="Aroian R.V."/>
            <person name="Pafco B."/>
            <person name="Schwarz E.M."/>
        </authorList>
    </citation>
    <scope>NUCLEOTIDE SEQUENCE [LARGE SCALE GENOMIC DNA]</scope>
    <source>
        <strain evidence="16 17">Aroian</strain>
        <tissue evidence="16">Whole animal</tissue>
    </source>
</reference>
<evidence type="ECO:0000256" key="8">
    <source>
        <dbReference type="ARBA" id="ARBA00023065"/>
    </source>
</evidence>
<protein>
    <recommendedName>
        <fullName evidence="18">Degenerin</fullName>
    </recommendedName>
</protein>
<feature type="transmembrane region" description="Helical" evidence="15">
    <location>
        <begin position="131"/>
        <end position="151"/>
    </location>
</feature>
<dbReference type="InterPro" id="IPR020903">
    <property type="entry name" value="ENaC_CS"/>
</dbReference>
<evidence type="ECO:0000256" key="1">
    <source>
        <dbReference type="ARBA" id="ARBA00004141"/>
    </source>
</evidence>
<keyword evidence="7" id="KW-0915">Sodium</keyword>
<evidence type="ECO:0000256" key="2">
    <source>
        <dbReference type="ARBA" id="ARBA00007193"/>
    </source>
</evidence>
<dbReference type="PROSITE" id="PS01206">
    <property type="entry name" value="ASC"/>
    <property type="match status" value="1"/>
</dbReference>
<accession>A0ABR1DK02</accession>
<keyword evidence="6 15" id="KW-1133">Transmembrane helix</keyword>
<evidence type="ECO:0000256" key="12">
    <source>
        <dbReference type="ARBA" id="ARBA00023303"/>
    </source>
</evidence>
<keyword evidence="12 13" id="KW-0407">Ion channel</keyword>
<organism evidence="16 17">
    <name type="scientific">Necator americanus</name>
    <name type="common">Human hookworm</name>
    <dbReference type="NCBI Taxonomy" id="51031"/>
    <lineage>
        <taxon>Eukaryota</taxon>
        <taxon>Metazoa</taxon>
        <taxon>Ecdysozoa</taxon>
        <taxon>Nematoda</taxon>
        <taxon>Chromadorea</taxon>
        <taxon>Rhabditida</taxon>
        <taxon>Rhabditina</taxon>
        <taxon>Rhabditomorpha</taxon>
        <taxon>Strongyloidea</taxon>
        <taxon>Ancylostomatidae</taxon>
        <taxon>Bunostominae</taxon>
        <taxon>Necator</taxon>
    </lineage>
</organism>
<keyword evidence="17" id="KW-1185">Reference proteome</keyword>
<dbReference type="Gene3D" id="2.60.470.10">
    <property type="entry name" value="Acid-sensing ion channels like domains"/>
    <property type="match status" value="1"/>
</dbReference>
<evidence type="ECO:0000256" key="14">
    <source>
        <dbReference type="SAM" id="MobiDB-lite"/>
    </source>
</evidence>
<evidence type="ECO:0000256" key="13">
    <source>
        <dbReference type="RuleBase" id="RU000679"/>
    </source>
</evidence>
<name>A0ABR1DK02_NECAM</name>
<evidence type="ECO:0000313" key="16">
    <source>
        <dbReference type="EMBL" id="KAK6750458.1"/>
    </source>
</evidence>
<keyword evidence="3 13" id="KW-0813">Transport</keyword>
<evidence type="ECO:0000313" key="17">
    <source>
        <dbReference type="Proteomes" id="UP001303046"/>
    </source>
</evidence>
<feature type="region of interest" description="Disordered" evidence="14">
    <location>
        <begin position="45"/>
        <end position="67"/>
    </location>
</feature>
<keyword evidence="10" id="KW-0325">Glycoprotein</keyword>
<dbReference type="InterPro" id="IPR004726">
    <property type="entry name" value="Deg-1"/>
</dbReference>
<evidence type="ECO:0008006" key="18">
    <source>
        <dbReference type="Google" id="ProtNLM"/>
    </source>
</evidence>
<evidence type="ECO:0000256" key="9">
    <source>
        <dbReference type="ARBA" id="ARBA00023136"/>
    </source>
</evidence>
<comment type="caution">
    <text evidence="16">The sequence shown here is derived from an EMBL/GenBank/DDBJ whole genome shotgun (WGS) entry which is preliminary data.</text>
</comment>
<evidence type="ECO:0000256" key="4">
    <source>
        <dbReference type="ARBA" id="ARBA00022461"/>
    </source>
</evidence>
<sequence>MLYNAIASARRRGFVGPRRASLLAAEAFRRVKIPAKPVRLAKRRDPVAAAQAPMGDKVDYEDQDADENSKPLQVAALFSSRRYSSKHSVRSVSSEDVRYTNIKTLFKDFCNRTSSHGVPFLGSPSFFGWRVWMVVCFCAATLFLFQTYWTLSEYFQYRTIIEMQLRFEAAPFPAATVCNLNAFKYSELIQYEEIKEGFDYWERVINAREMNEMLRNDAMMVDLRQKRSPLNFPIDEHELQGAVYQPVFVRCTCLNSEQCVPNRNPLEVNASVCMCFEDVTKGLIWPCYPTTVWTVKKCSGCSAISNTCPDPDHHNVTGVSQPCLCQSISHHCMVHPKDEIKWWNPNNYTIFPVTDPPTTVVTETEQAFGLSELKDKALPRDTRKNLSYTLNEFVLRCSFNSKDCNMDRDFKLHVDPEYGNCYTFNFNDSVELKNSRAGPMYGLRLLLDVHQDDYMPTTEAAGVRIVVHEQDQEPFPDTFGYSAPTGFVSSFGLKTKVLHRMDAPYGSCSDTFRPERYIYEEHYSPEGCHRNCFQLKVLDECGCGDPRFPLPSDEKRYCSAKSVVDRQCLSNLTSASGGYHHLQLECDCRQPCTENVFETAYSAAAWPSVNFKIGVDCPAVLDIFNDTEACTEYYRVNTAYIEIYYEQLNFETLKETAGYTMVNLFSDFGGNIGLWIGFSVITICEIIELIFEIGYYLLYIKPVRYHKKVKRRNQEENLSLPQLLDRHVYHGKYGLKNQSRMKQEKDGYG</sequence>
<comment type="similarity">
    <text evidence="2 13">Belongs to the amiloride-sensitive sodium channel (TC 1.A.6) family.</text>
</comment>
<dbReference type="NCBIfam" id="TIGR00867">
    <property type="entry name" value="deg-1"/>
    <property type="match status" value="1"/>
</dbReference>
<evidence type="ECO:0000256" key="11">
    <source>
        <dbReference type="ARBA" id="ARBA00023201"/>
    </source>
</evidence>
<proteinExistence type="inferred from homology"/>
<dbReference type="InterPro" id="IPR001873">
    <property type="entry name" value="ENaC"/>
</dbReference>